<gene>
    <name evidence="1" type="ORF">H3N35_16025</name>
</gene>
<organism evidence="1 2">
    <name type="scientific">Thalassomonas haliotis</name>
    <dbReference type="NCBI Taxonomy" id="485448"/>
    <lineage>
        <taxon>Bacteria</taxon>
        <taxon>Pseudomonadati</taxon>
        <taxon>Pseudomonadota</taxon>
        <taxon>Gammaproteobacteria</taxon>
        <taxon>Alteromonadales</taxon>
        <taxon>Colwelliaceae</taxon>
        <taxon>Thalassomonas</taxon>
    </lineage>
</organism>
<keyword evidence="2" id="KW-1185">Reference proteome</keyword>
<dbReference type="RefSeq" id="WP_274049820.1">
    <property type="nucleotide sequence ID" value="NZ_CP059693.1"/>
</dbReference>
<accession>A0ABY7V884</accession>
<name>A0ABY7V884_9GAMM</name>
<protein>
    <submittedName>
        <fullName evidence="1">Uncharacterized protein</fullName>
    </submittedName>
</protein>
<evidence type="ECO:0000313" key="1">
    <source>
        <dbReference type="EMBL" id="WDE09824.1"/>
    </source>
</evidence>
<dbReference type="EMBL" id="CP059693">
    <property type="protein sequence ID" value="WDE09824.1"/>
    <property type="molecule type" value="Genomic_DNA"/>
</dbReference>
<sequence length="95" mass="10969">MQHTITLEPGFPPAYALLGEVKYQLAHQYSQQYISANPEAYSRPAIAWIYTMARDYAKSYQQLMKLAPYQHRQQFSTTEPPCHNEQQALQLFSGS</sequence>
<dbReference type="Proteomes" id="UP001215231">
    <property type="component" value="Chromosome"/>
</dbReference>
<evidence type="ECO:0000313" key="2">
    <source>
        <dbReference type="Proteomes" id="UP001215231"/>
    </source>
</evidence>
<proteinExistence type="predicted"/>
<reference evidence="1 2" key="1">
    <citation type="journal article" date="2022" name="Mar. Drugs">
        <title>Bioassay-Guided Fractionation Leads to the Detection of Cholic Acid Generated by the Rare Thalassomonas sp.</title>
        <authorList>
            <person name="Pheiffer F."/>
            <person name="Schneider Y.K."/>
            <person name="Hansen E.H."/>
            <person name="Andersen J.H."/>
            <person name="Isaksson J."/>
            <person name="Busche T."/>
            <person name="R C."/>
            <person name="Kalinowski J."/>
            <person name="Zyl L.V."/>
            <person name="Trindade M."/>
        </authorList>
    </citation>
    <scope>NUCLEOTIDE SEQUENCE [LARGE SCALE GENOMIC DNA]</scope>
    <source>
        <strain evidence="1 2">A5K-61T</strain>
    </source>
</reference>